<dbReference type="GO" id="GO:0004654">
    <property type="term" value="F:polyribonucleotide nucleotidyltransferase activity"/>
    <property type="evidence" value="ECO:0007669"/>
    <property type="project" value="UniProtKB-EC"/>
</dbReference>
<keyword evidence="10" id="KW-0548">Nucleotidyltransferase</keyword>
<evidence type="ECO:0000256" key="7">
    <source>
        <dbReference type="ARBA" id="ARBA00023014"/>
    </source>
</evidence>
<dbReference type="AlphaFoldDB" id="A0A645B6C4"/>
<evidence type="ECO:0000256" key="1">
    <source>
        <dbReference type="ARBA" id="ARBA00001966"/>
    </source>
</evidence>
<keyword evidence="10" id="KW-0808">Transferase</keyword>
<feature type="domain" description="S1 motif" evidence="9">
    <location>
        <begin position="109"/>
        <end position="178"/>
    </location>
</feature>
<gene>
    <name evidence="10" type="primary">pnp_48</name>
    <name evidence="10" type="ORF">SDC9_105526</name>
</gene>
<evidence type="ECO:0000256" key="2">
    <source>
        <dbReference type="ARBA" id="ARBA00006767"/>
    </source>
</evidence>
<sequence>MNSNTYLLTGAAEIQAEWFHQVRVVGLTAGASVPDWIIKEVETNVLEKELKINEGEAAVNPEVEEQKTTDVEKKNDQVVEEAVDTQNEPAVDHEEFDMESFHLPRYTPGDIIQATVVQVGNDEILVDVGQKSEGVIPRKEFSADSSVLPTDVLNVGDEITVMVVRNEDQEGRLTFSKKRADQRQHWIKFTESLNQNEVIEGKVLELVKGGLIVDIGVRAFMPASLAERRFTSDLKHLVGETVRVRLVEVDPEKRRAIVNRKMVLEEEAVAGRDAFWQNTHEGDVVKGVVRRLTKFGAFVDLGGIDGLLHISDLDYYRVKDPSEVVSIDQQLELKVLKLDPDAGRISLGLKQMKMEPWEAFAHDFASGDVVHGTVVRITPWGAFVNVRPGIDGLIHISELDNRRVEKVDDVVSVGKEVEAKILEIDLNRKRLSLSLRALLGEESYDQDTMDQMIEEVQEQENQ</sequence>
<dbReference type="CDD" id="cd04465">
    <property type="entry name" value="S1_RPS1_repeat_ec2_hs2"/>
    <property type="match status" value="1"/>
</dbReference>
<evidence type="ECO:0000256" key="8">
    <source>
        <dbReference type="ARBA" id="ARBA00023274"/>
    </source>
</evidence>
<dbReference type="PANTHER" id="PTHR10724">
    <property type="entry name" value="30S RIBOSOMAL PROTEIN S1"/>
    <property type="match status" value="1"/>
</dbReference>
<dbReference type="Gene3D" id="2.40.50.140">
    <property type="entry name" value="Nucleic acid-binding proteins"/>
    <property type="match status" value="4"/>
</dbReference>
<evidence type="ECO:0000256" key="6">
    <source>
        <dbReference type="ARBA" id="ARBA00023004"/>
    </source>
</evidence>
<feature type="domain" description="S1 motif" evidence="9">
    <location>
        <begin position="282"/>
        <end position="350"/>
    </location>
</feature>
<dbReference type="SUPFAM" id="SSF50249">
    <property type="entry name" value="Nucleic acid-binding proteins"/>
    <property type="match status" value="4"/>
</dbReference>
<dbReference type="PANTHER" id="PTHR10724:SF7">
    <property type="entry name" value="SMALL RIBOSOMAL SUBUNIT PROTEIN BS1C"/>
    <property type="match status" value="1"/>
</dbReference>
<reference evidence="10" key="1">
    <citation type="submission" date="2019-08" db="EMBL/GenBank/DDBJ databases">
        <authorList>
            <person name="Kucharzyk K."/>
            <person name="Murdoch R.W."/>
            <person name="Higgins S."/>
            <person name="Loffler F."/>
        </authorList>
    </citation>
    <scope>NUCLEOTIDE SEQUENCE</scope>
</reference>
<organism evidence="10">
    <name type="scientific">bioreactor metagenome</name>
    <dbReference type="NCBI Taxonomy" id="1076179"/>
    <lineage>
        <taxon>unclassified sequences</taxon>
        <taxon>metagenomes</taxon>
        <taxon>ecological metagenomes</taxon>
    </lineage>
</organism>
<comment type="caution">
    <text evidence="10">The sequence shown here is derived from an EMBL/GenBank/DDBJ whole genome shotgun (WGS) entry which is preliminary data.</text>
</comment>
<dbReference type="InterPro" id="IPR012340">
    <property type="entry name" value="NA-bd_OB-fold"/>
</dbReference>
<keyword evidence="5" id="KW-0689">Ribosomal protein</keyword>
<comment type="similarity">
    <text evidence="2">Belongs to the bacterial ribosomal protein bS1 family.</text>
</comment>
<evidence type="ECO:0000256" key="4">
    <source>
        <dbReference type="ARBA" id="ARBA00022723"/>
    </source>
</evidence>
<dbReference type="GO" id="GO:0003735">
    <property type="term" value="F:structural constituent of ribosome"/>
    <property type="evidence" value="ECO:0007669"/>
    <property type="project" value="TreeGrafter"/>
</dbReference>
<dbReference type="SMART" id="SM00316">
    <property type="entry name" value="S1"/>
    <property type="match status" value="4"/>
</dbReference>
<keyword evidence="6" id="KW-0408">Iron</keyword>
<proteinExistence type="inferred from homology"/>
<keyword evidence="8" id="KW-0687">Ribonucleoprotein</keyword>
<accession>A0A645B6C4</accession>
<dbReference type="InterPro" id="IPR003451">
    <property type="entry name" value="LytB/IspH"/>
</dbReference>
<dbReference type="GO" id="GO:0005737">
    <property type="term" value="C:cytoplasm"/>
    <property type="evidence" value="ECO:0007669"/>
    <property type="project" value="UniProtKB-ARBA"/>
</dbReference>
<keyword evidence="4" id="KW-0479">Metal-binding</keyword>
<evidence type="ECO:0000259" key="9">
    <source>
        <dbReference type="PROSITE" id="PS50126"/>
    </source>
</evidence>
<dbReference type="GO" id="GO:0003729">
    <property type="term" value="F:mRNA binding"/>
    <property type="evidence" value="ECO:0007669"/>
    <property type="project" value="TreeGrafter"/>
</dbReference>
<dbReference type="GO" id="GO:0019288">
    <property type="term" value="P:isopentenyl diphosphate biosynthetic process, methylerythritol 4-phosphate pathway"/>
    <property type="evidence" value="ECO:0007669"/>
    <property type="project" value="InterPro"/>
</dbReference>
<dbReference type="InterPro" id="IPR003029">
    <property type="entry name" value="S1_domain"/>
</dbReference>
<protein>
    <submittedName>
        <fullName evidence="10">Polyribonucleotide nucleotidyltransferase</fullName>
        <ecNumber evidence="10">2.7.7.8</ecNumber>
    </submittedName>
</protein>
<feature type="domain" description="S1 motif" evidence="9">
    <location>
        <begin position="367"/>
        <end position="436"/>
    </location>
</feature>
<dbReference type="Pfam" id="PF00575">
    <property type="entry name" value="S1"/>
    <property type="match status" value="4"/>
</dbReference>
<evidence type="ECO:0000256" key="3">
    <source>
        <dbReference type="ARBA" id="ARBA00022485"/>
    </source>
</evidence>
<dbReference type="InterPro" id="IPR050437">
    <property type="entry name" value="Ribos_protein_bS1-like"/>
</dbReference>
<dbReference type="PRINTS" id="PR00681">
    <property type="entry name" value="RIBOSOMALS1"/>
</dbReference>
<dbReference type="GO" id="GO:0051539">
    <property type="term" value="F:4 iron, 4 sulfur cluster binding"/>
    <property type="evidence" value="ECO:0007669"/>
    <property type="project" value="UniProtKB-KW"/>
</dbReference>
<dbReference type="Pfam" id="PF02401">
    <property type="entry name" value="LYTB"/>
    <property type="match status" value="1"/>
</dbReference>
<name>A0A645B6C4_9ZZZZ</name>
<evidence type="ECO:0000313" key="10">
    <source>
        <dbReference type="EMBL" id="MPM58693.1"/>
    </source>
</evidence>
<dbReference type="CDD" id="cd05688">
    <property type="entry name" value="S1_RPS1_repeat_ec3"/>
    <property type="match status" value="1"/>
</dbReference>
<dbReference type="GO" id="GO:0006412">
    <property type="term" value="P:translation"/>
    <property type="evidence" value="ECO:0007669"/>
    <property type="project" value="TreeGrafter"/>
</dbReference>
<dbReference type="FunFam" id="2.40.50.140:FF:000051">
    <property type="entry name" value="RNA-binding transcriptional accessory protein"/>
    <property type="match status" value="1"/>
</dbReference>
<keyword evidence="3" id="KW-0004">4Fe-4S</keyword>
<dbReference type="InterPro" id="IPR035104">
    <property type="entry name" value="Ribosomal_protein_S1-like"/>
</dbReference>
<dbReference type="EC" id="2.7.7.8" evidence="10"/>
<feature type="domain" description="S1 motif" evidence="9">
    <location>
        <begin position="196"/>
        <end position="261"/>
    </location>
</feature>
<dbReference type="EMBL" id="VSSQ01016905">
    <property type="protein sequence ID" value="MPM58693.1"/>
    <property type="molecule type" value="Genomic_DNA"/>
</dbReference>
<dbReference type="Gene3D" id="3.40.1010.20">
    <property type="entry name" value="4-hydroxy-3-methylbut-2-enyl diphosphate reductase, catalytic domain"/>
    <property type="match status" value="1"/>
</dbReference>
<dbReference type="CDD" id="cd05687">
    <property type="entry name" value="S1_RPS1_repeat_ec1_hs1"/>
    <property type="match status" value="1"/>
</dbReference>
<dbReference type="PROSITE" id="PS50126">
    <property type="entry name" value="S1"/>
    <property type="match status" value="4"/>
</dbReference>
<dbReference type="NCBIfam" id="NF005208">
    <property type="entry name" value="PRK06676.1"/>
    <property type="match status" value="1"/>
</dbReference>
<dbReference type="GO" id="GO:0051745">
    <property type="term" value="F:4-hydroxy-3-methylbut-2-enyl diphosphate reductase activity"/>
    <property type="evidence" value="ECO:0007669"/>
    <property type="project" value="InterPro"/>
</dbReference>
<comment type="cofactor">
    <cofactor evidence="1">
        <name>[4Fe-4S] cluster</name>
        <dbReference type="ChEBI" id="CHEBI:49883"/>
    </cofactor>
</comment>
<keyword evidence="7" id="KW-0411">Iron-sulfur</keyword>
<evidence type="ECO:0000256" key="5">
    <source>
        <dbReference type="ARBA" id="ARBA00022980"/>
    </source>
</evidence>
<dbReference type="GO" id="GO:0050992">
    <property type="term" value="P:dimethylallyl diphosphate biosynthetic process"/>
    <property type="evidence" value="ECO:0007669"/>
    <property type="project" value="InterPro"/>
</dbReference>
<dbReference type="GO" id="GO:0046872">
    <property type="term" value="F:metal ion binding"/>
    <property type="evidence" value="ECO:0007669"/>
    <property type="project" value="UniProtKB-KW"/>
</dbReference>